<evidence type="ECO:0000313" key="3">
    <source>
        <dbReference type="Proteomes" id="UP000838756"/>
    </source>
</evidence>
<accession>A0A8S4SNA6</accession>
<gene>
    <name evidence="2" type="primary">jg4325</name>
    <name evidence="2" type="ORF">PAEG_LOCUS26214</name>
</gene>
<comment type="caution">
    <text evidence="2">The sequence shown here is derived from an EMBL/GenBank/DDBJ whole genome shotgun (WGS) entry which is preliminary data.</text>
</comment>
<feature type="region of interest" description="Disordered" evidence="1">
    <location>
        <begin position="16"/>
        <end position="95"/>
    </location>
</feature>
<evidence type="ECO:0000256" key="1">
    <source>
        <dbReference type="SAM" id="MobiDB-lite"/>
    </source>
</evidence>
<reference evidence="2" key="1">
    <citation type="submission" date="2022-03" db="EMBL/GenBank/DDBJ databases">
        <authorList>
            <person name="Lindestad O."/>
        </authorList>
    </citation>
    <scope>NUCLEOTIDE SEQUENCE</scope>
</reference>
<dbReference type="Proteomes" id="UP000838756">
    <property type="component" value="Unassembled WGS sequence"/>
</dbReference>
<organism evidence="2 3">
    <name type="scientific">Pararge aegeria aegeria</name>
    <dbReference type="NCBI Taxonomy" id="348720"/>
    <lineage>
        <taxon>Eukaryota</taxon>
        <taxon>Metazoa</taxon>
        <taxon>Ecdysozoa</taxon>
        <taxon>Arthropoda</taxon>
        <taxon>Hexapoda</taxon>
        <taxon>Insecta</taxon>
        <taxon>Pterygota</taxon>
        <taxon>Neoptera</taxon>
        <taxon>Endopterygota</taxon>
        <taxon>Lepidoptera</taxon>
        <taxon>Glossata</taxon>
        <taxon>Ditrysia</taxon>
        <taxon>Papilionoidea</taxon>
        <taxon>Nymphalidae</taxon>
        <taxon>Satyrinae</taxon>
        <taxon>Satyrini</taxon>
        <taxon>Parargina</taxon>
        <taxon>Pararge</taxon>
    </lineage>
</organism>
<feature type="compositionally biased region" description="Low complexity" evidence="1">
    <location>
        <begin position="69"/>
        <end position="79"/>
    </location>
</feature>
<dbReference type="OrthoDB" id="6250593at2759"/>
<keyword evidence="3" id="KW-1185">Reference proteome</keyword>
<dbReference type="AlphaFoldDB" id="A0A8S4SNA6"/>
<proteinExistence type="predicted"/>
<protein>
    <submittedName>
        <fullName evidence="2">Jg4325 protein</fullName>
    </submittedName>
</protein>
<sequence>MYVIYPADEVVSLTYSSHSLPRPRQRPTLDIIIGPPPPSPRSANLPTPTPAPPRATSVPKTAPPEPAERAPASPSPSLERPAKQRERTKATKLFKKLGRHEDTEFGKIVRTPAPDEFELPAPLPTPAFSRKNIFDRDFDALFEIFVVNQHVALSGAKCRDNETQKSAIAEHILQGGTQHWIELHHT</sequence>
<feature type="compositionally biased region" description="Basic and acidic residues" evidence="1">
    <location>
        <begin position="80"/>
        <end position="89"/>
    </location>
</feature>
<evidence type="ECO:0000313" key="2">
    <source>
        <dbReference type="EMBL" id="CAH2267717.1"/>
    </source>
</evidence>
<name>A0A8S4SNA6_9NEOP</name>
<dbReference type="EMBL" id="CAKXAJ010026394">
    <property type="protein sequence ID" value="CAH2267717.1"/>
    <property type="molecule type" value="Genomic_DNA"/>
</dbReference>